<gene>
    <name evidence="1" type="ORF">Taro_018249</name>
</gene>
<accession>A0A843UYJ0</accession>
<sequence length="195" mass="21481">MRALFPENLRRDFRGCIGYIYIAHIQAEASGSMCVQMMQSYYISLQFATPTVRTSLRRAQSSRTQSKEVSLFPLPSSIFPFPSALFPSHLDPSPALERRPPWCSHLGASPALEPRSPPPSITGHLYRRQAFCGPGGRSTGGPPFAALSVPTVGIPASNLILSDRHSCRWISYSPSPSSPPPDPIVVFFLFLRSTY</sequence>
<proteinExistence type="predicted"/>
<name>A0A843UYJ0_COLES</name>
<evidence type="ECO:0000313" key="2">
    <source>
        <dbReference type="Proteomes" id="UP000652761"/>
    </source>
</evidence>
<dbReference type="EMBL" id="NMUH01000846">
    <property type="protein sequence ID" value="MQL85723.1"/>
    <property type="molecule type" value="Genomic_DNA"/>
</dbReference>
<protein>
    <submittedName>
        <fullName evidence="1">Uncharacterized protein</fullName>
    </submittedName>
</protein>
<evidence type="ECO:0000313" key="1">
    <source>
        <dbReference type="EMBL" id="MQL85723.1"/>
    </source>
</evidence>
<reference evidence="1" key="1">
    <citation type="submission" date="2017-07" db="EMBL/GenBank/DDBJ databases">
        <title>Taro Niue Genome Assembly and Annotation.</title>
        <authorList>
            <person name="Atibalentja N."/>
            <person name="Keating K."/>
            <person name="Fields C.J."/>
        </authorList>
    </citation>
    <scope>NUCLEOTIDE SEQUENCE</scope>
    <source>
        <strain evidence="1">Niue_2</strain>
        <tissue evidence="1">Leaf</tissue>
    </source>
</reference>
<dbReference type="Proteomes" id="UP000652761">
    <property type="component" value="Unassembled WGS sequence"/>
</dbReference>
<keyword evidence="2" id="KW-1185">Reference proteome</keyword>
<organism evidence="1 2">
    <name type="scientific">Colocasia esculenta</name>
    <name type="common">Wild taro</name>
    <name type="synonym">Arum esculentum</name>
    <dbReference type="NCBI Taxonomy" id="4460"/>
    <lineage>
        <taxon>Eukaryota</taxon>
        <taxon>Viridiplantae</taxon>
        <taxon>Streptophyta</taxon>
        <taxon>Embryophyta</taxon>
        <taxon>Tracheophyta</taxon>
        <taxon>Spermatophyta</taxon>
        <taxon>Magnoliopsida</taxon>
        <taxon>Liliopsida</taxon>
        <taxon>Araceae</taxon>
        <taxon>Aroideae</taxon>
        <taxon>Colocasieae</taxon>
        <taxon>Colocasia</taxon>
    </lineage>
</organism>
<comment type="caution">
    <text evidence="1">The sequence shown here is derived from an EMBL/GenBank/DDBJ whole genome shotgun (WGS) entry which is preliminary data.</text>
</comment>
<dbReference type="AlphaFoldDB" id="A0A843UYJ0"/>